<gene>
    <name evidence="5" type="ORF">BKIR_c65_0028</name>
</gene>
<dbReference type="AlphaFoldDB" id="G4MGE5"/>
<dbReference type="InterPro" id="IPR000644">
    <property type="entry name" value="CBS_dom"/>
</dbReference>
<dbReference type="SUPFAM" id="SSF54631">
    <property type="entry name" value="CBS-domain pair"/>
    <property type="match status" value="1"/>
</dbReference>
<keyword evidence="1 2" id="KW-0129">CBS domain</keyword>
<dbReference type="Proteomes" id="UP000003511">
    <property type="component" value="Unassembled WGS sequence"/>
</dbReference>
<protein>
    <submittedName>
        <fullName evidence="5">FOG: CBS domain</fullName>
    </submittedName>
</protein>
<dbReference type="PANTHER" id="PTHR43080">
    <property type="entry name" value="CBS DOMAIN-CONTAINING PROTEIN CBSX3, MITOCHONDRIAL"/>
    <property type="match status" value="1"/>
</dbReference>
<evidence type="ECO:0000313" key="5">
    <source>
        <dbReference type="EMBL" id="CCD40224.1"/>
    </source>
</evidence>
<dbReference type="InterPro" id="IPR051257">
    <property type="entry name" value="Diverse_CBS-Domain"/>
</dbReference>
<evidence type="ECO:0000256" key="3">
    <source>
        <dbReference type="SAM" id="MobiDB-lite"/>
    </source>
</evidence>
<dbReference type="EMBL" id="CAFE01000240">
    <property type="protein sequence ID" value="CCD40224.1"/>
    <property type="molecule type" value="Genomic_DNA"/>
</dbReference>
<dbReference type="CDD" id="cd04623">
    <property type="entry name" value="CBS_pair_bac_euk"/>
    <property type="match status" value="1"/>
</dbReference>
<reference evidence="5 6" key="1">
    <citation type="submission" date="2011-09" db="EMBL/GenBank/DDBJ databases">
        <authorList>
            <person name="Carlier A."/>
        </authorList>
    </citation>
    <scope>NUCLEOTIDE SEQUENCE [LARGE SCALE GENOMIC DNA]</scope>
    <source>
        <strain evidence="5 6">UZHbot1</strain>
    </source>
</reference>
<dbReference type="BioCyc" id="CBUR1055526:G10QW-373-MONOMER"/>
<evidence type="ECO:0000313" key="6">
    <source>
        <dbReference type="Proteomes" id="UP000003511"/>
    </source>
</evidence>
<feature type="domain" description="CBS" evidence="4">
    <location>
        <begin position="97"/>
        <end position="152"/>
    </location>
</feature>
<dbReference type="PANTHER" id="PTHR43080:SF2">
    <property type="entry name" value="CBS DOMAIN-CONTAINING PROTEIN"/>
    <property type="match status" value="1"/>
</dbReference>
<feature type="region of interest" description="Disordered" evidence="3">
    <location>
        <begin position="1"/>
        <end position="20"/>
    </location>
</feature>
<feature type="domain" description="CBS" evidence="4">
    <location>
        <begin position="32"/>
        <end position="88"/>
    </location>
</feature>
<name>G4MGE5_9BURK</name>
<dbReference type="Pfam" id="PF00571">
    <property type="entry name" value="CBS"/>
    <property type="match status" value="2"/>
</dbReference>
<dbReference type="HOGENOM" id="CLU_040681_3_2_4"/>
<reference evidence="5 6" key="2">
    <citation type="submission" date="2011-10" db="EMBL/GenBank/DDBJ databases">
        <title>Draft genome sequence of Candidatus Burkholderia kirkii.</title>
        <authorList>
            <person name="Carlier A.L."/>
            <person name="Eberl L."/>
        </authorList>
    </citation>
    <scope>NUCLEOTIDE SEQUENCE [LARGE SCALE GENOMIC DNA]</scope>
    <source>
        <strain evidence="5 6">UZHbot1</strain>
    </source>
</reference>
<dbReference type="PROSITE" id="PS51371">
    <property type="entry name" value="CBS"/>
    <property type="match status" value="2"/>
</dbReference>
<sequence>MRRTPARCAGSPREASRRRSMATVAQVLNSKPDQTVYTIAATASVFDAIKLMADKHIGAVIVTEGDEIVGIMTERDYARKVVLMDRASKQTPVHDIMTSHVRYVRPDQTTDDCMALMTDKRMRHLPVIENGKLVGMISIGDLVKNIISEQQFTIQQLEYYILRGEHT</sequence>
<accession>G4MGE5</accession>
<comment type="caution">
    <text evidence="5">The sequence shown here is derived from an EMBL/GenBank/DDBJ whole genome shotgun (WGS) entry which is preliminary data.</text>
</comment>
<organism evidence="5 6">
    <name type="scientific">Candidatus Paraburkholderia kirkii UZHbot1</name>
    <dbReference type="NCBI Taxonomy" id="1055526"/>
    <lineage>
        <taxon>Bacteria</taxon>
        <taxon>Pseudomonadati</taxon>
        <taxon>Pseudomonadota</taxon>
        <taxon>Betaproteobacteria</taxon>
        <taxon>Burkholderiales</taxon>
        <taxon>Burkholderiaceae</taxon>
        <taxon>Paraburkholderia</taxon>
    </lineage>
</organism>
<evidence type="ECO:0000256" key="1">
    <source>
        <dbReference type="ARBA" id="ARBA00023122"/>
    </source>
</evidence>
<keyword evidence="6" id="KW-1185">Reference proteome</keyword>
<evidence type="ECO:0000256" key="2">
    <source>
        <dbReference type="PROSITE-ProRule" id="PRU00703"/>
    </source>
</evidence>
<dbReference type="STRING" id="1055526.BKIR_c65_0028"/>
<evidence type="ECO:0000259" key="4">
    <source>
        <dbReference type="PROSITE" id="PS51371"/>
    </source>
</evidence>
<proteinExistence type="predicted"/>
<dbReference type="Gene3D" id="3.10.580.10">
    <property type="entry name" value="CBS-domain"/>
    <property type="match status" value="1"/>
</dbReference>
<dbReference type="InterPro" id="IPR044725">
    <property type="entry name" value="CBSX3_CBS_dom"/>
</dbReference>
<dbReference type="SMART" id="SM00116">
    <property type="entry name" value="CBS"/>
    <property type="match status" value="2"/>
</dbReference>
<dbReference type="InterPro" id="IPR046342">
    <property type="entry name" value="CBS_dom_sf"/>
</dbReference>